<dbReference type="EMBL" id="JAGKSQ010000019">
    <property type="protein sequence ID" value="MBP3953626.1"/>
    <property type="molecule type" value="Genomic_DNA"/>
</dbReference>
<comment type="caution">
    <text evidence="1">The sequence shown here is derived from an EMBL/GenBank/DDBJ whole genome shotgun (WGS) entry which is preliminary data.</text>
</comment>
<keyword evidence="2" id="KW-1185">Reference proteome</keyword>
<gene>
    <name evidence="1" type="ORF">J7W16_21410</name>
</gene>
<reference evidence="1" key="1">
    <citation type="submission" date="2021-03" db="EMBL/GenBank/DDBJ databases">
        <title>Bacillus suaedae sp. nov., isolated from Suaeda aralocaspica.</title>
        <authorList>
            <person name="Lei R.F.R."/>
        </authorList>
    </citation>
    <scope>NUCLEOTIDE SEQUENCE</scope>
    <source>
        <strain evidence="1">YZJH907-2</strain>
    </source>
</reference>
<dbReference type="RefSeq" id="WP_210599481.1">
    <property type="nucleotide sequence ID" value="NZ_JAGKSQ010000019.1"/>
</dbReference>
<organism evidence="1 2">
    <name type="scientific">Halalkalibacter suaedae</name>
    <dbReference type="NCBI Taxonomy" id="2822140"/>
    <lineage>
        <taxon>Bacteria</taxon>
        <taxon>Bacillati</taxon>
        <taxon>Bacillota</taxon>
        <taxon>Bacilli</taxon>
        <taxon>Bacillales</taxon>
        <taxon>Bacillaceae</taxon>
        <taxon>Halalkalibacter</taxon>
    </lineage>
</organism>
<name>A0A940WWH9_9BACI</name>
<proteinExistence type="predicted"/>
<dbReference type="AlphaFoldDB" id="A0A940WWH9"/>
<protein>
    <submittedName>
        <fullName evidence="1">Uncharacterized protein</fullName>
    </submittedName>
</protein>
<evidence type="ECO:0000313" key="2">
    <source>
        <dbReference type="Proteomes" id="UP000678228"/>
    </source>
</evidence>
<sequence length="100" mass="11755">MNDKPVTARSLAYELDFEMGAIRNLVSLIADVELEFIHLVETMEEVEDRGQEELYYREHSRKARVLAKLMQYTVDELKCEVEKTSHIRDTIFETFVKNEG</sequence>
<evidence type="ECO:0000313" key="1">
    <source>
        <dbReference type="EMBL" id="MBP3953626.1"/>
    </source>
</evidence>
<accession>A0A940WWH9</accession>
<dbReference type="Proteomes" id="UP000678228">
    <property type="component" value="Unassembled WGS sequence"/>
</dbReference>